<organism evidence="7 8">
    <name type="scientific">Piloderma croceum (strain F 1598)</name>
    <dbReference type="NCBI Taxonomy" id="765440"/>
    <lineage>
        <taxon>Eukaryota</taxon>
        <taxon>Fungi</taxon>
        <taxon>Dikarya</taxon>
        <taxon>Basidiomycota</taxon>
        <taxon>Agaricomycotina</taxon>
        <taxon>Agaricomycetes</taxon>
        <taxon>Agaricomycetidae</taxon>
        <taxon>Atheliales</taxon>
        <taxon>Atheliaceae</taxon>
        <taxon>Piloderma</taxon>
    </lineage>
</organism>
<protein>
    <recommendedName>
        <fullName evidence="6">C2H2-type domain-containing protein</fullName>
    </recommendedName>
</protein>
<feature type="compositionally biased region" description="Acidic residues" evidence="5">
    <location>
        <begin position="211"/>
        <end position="221"/>
    </location>
</feature>
<proteinExistence type="predicted"/>
<dbReference type="AlphaFoldDB" id="A0A0C3CF28"/>
<dbReference type="Proteomes" id="UP000054166">
    <property type="component" value="Unassembled WGS sequence"/>
</dbReference>
<evidence type="ECO:0000256" key="3">
    <source>
        <dbReference type="ARBA" id="ARBA00022833"/>
    </source>
</evidence>
<keyword evidence="1" id="KW-0479">Metal-binding</keyword>
<dbReference type="PROSITE" id="PS00028">
    <property type="entry name" value="ZINC_FINGER_C2H2_1"/>
    <property type="match status" value="2"/>
</dbReference>
<dbReference type="PROSITE" id="PS50157">
    <property type="entry name" value="ZINC_FINGER_C2H2_2"/>
    <property type="match status" value="2"/>
</dbReference>
<feature type="compositionally biased region" description="Polar residues" evidence="5">
    <location>
        <begin position="123"/>
        <end position="134"/>
    </location>
</feature>
<dbReference type="InterPro" id="IPR013087">
    <property type="entry name" value="Znf_C2H2_type"/>
</dbReference>
<evidence type="ECO:0000256" key="5">
    <source>
        <dbReference type="SAM" id="MobiDB-lite"/>
    </source>
</evidence>
<name>A0A0C3CF28_PILCF</name>
<feature type="compositionally biased region" description="Polar residues" evidence="5">
    <location>
        <begin position="26"/>
        <end position="50"/>
    </location>
</feature>
<dbReference type="GO" id="GO:0008270">
    <property type="term" value="F:zinc ion binding"/>
    <property type="evidence" value="ECO:0007669"/>
    <property type="project" value="UniProtKB-KW"/>
</dbReference>
<feature type="region of interest" description="Disordered" evidence="5">
    <location>
        <begin position="1"/>
        <end position="340"/>
    </location>
</feature>
<dbReference type="InterPro" id="IPR036236">
    <property type="entry name" value="Znf_C2H2_sf"/>
</dbReference>
<dbReference type="SUPFAM" id="SSF57667">
    <property type="entry name" value="beta-beta-alpha zinc fingers"/>
    <property type="match status" value="1"/>
</dbReference>
<evidence type="ECO:0000256" key="1">
    <source>
        <dbReference type="ARBA" id="ARBA00022723"/>
    </source>
</evidence>
<dbReference type="GO" id="GO:0000978">
    <property type="term" value="F:RNA polymerase II cis-regulatory region sequence-specific DNA binding"/>
    <property type="evidence" value="ECO:0007669"/>
    <property type="project" value="TreeGrafter"/>
</dbReference>
<dbReference type="EMBL" id="KN832977">
    <property type="protein sequence ID" value="KIM88347.1"/>
    <property type="molecule type" value="Genomic_DNA"/>
</dbReference>
<evidence type="ECO:0000313" key="8">
    <source>
        <dbReference type="Proteomes" id="UP000054166"/>
    </source>
</evidence>
<dbReference type="PANTHER" id="PTHR23235">
    <property type="entry name" value="KRUEPPEL-LIKE TRANSCRIPTION FACTOR"/>
    <property type="match status" value="1"/>
</dbReference>
<evidence type="ECO:0000313" key="7">
    <source>
        <dbReference type="EMBL" id="KIM88347.1"/>
    </source>
</evidence>
<sequence>MSSVNASSGYRDPQNPSIFIAEPHNFYSSDGTTNEPLWSSVDHSTPQSDLSGLFIDSGSLPWTEIDGTEYSPGVYSDSDRQTGFSSGLSSNSSPDDYVDFESKYPHFGNGSDWNEDARYTAGLSPSSEFQNLSEPESPFGGSIQTYLNEHSAYKNISPENPNPEQCVNLSQLVVSSGPQPVTQSLSIETVGPRSPKPSASSELTGRKKEDSDEDSDEEDLSDPSSSDYRPSPSPKAESKRSVRHHPYSTASRSKETSEAGGPPFRTILSRTRGDSDRPCAPVPVPVPNLTKKSRGRKVPTVHDPELESAADEYVPSGRLRDTSDGGRAKRGRGGGAAGTKNARTYRCTVEDCGKCFVRGEHLKRHIRSIHTNEKPHPCPYEGCNRTFSRRDNLGQHQRVHGM</sequence>
<accession>A0A0C3CF28</accession>
<keyword evidence="8" id="KW-1185">Reference proteome</keyword>
<dbReference type="SMART" id="SM00355">
    <property type="entry name" value="ZnF_C2H2"/>
    <property type="match status" value="2"/>
</dbReference>
<feature type="compositionally biased region" description="Basic and acidic residues" evidence="5">
    <location>
        <begin position="318"/>
        <end position="327"/>
    </location>
</feature>
<dbReference type="STRING" id="765440.A0A0C3CF28"/>
<feature type="domain" description="C2H2-type" evidence="6">
    <location>
        <begin position="345"/>
        <end position="375"/>
    </location>
</feature>
<reference evidence="7 8" key="1">
    <citation type="submission" date="2014-04" db="EMBL/GenBank/DDBJ databases">
        <authorList>
            <consortium name="DOE Joint Genome Institute"/>
            <person name="Kuo A."/>
            <person name="Tarkka M."/>
            <person name="Buscot F."/>
            <person name="Kohler A."/>
            <person name="Nagy L.G."/>
            <person name="Floudas D."/>
            <person name="Copeland A."/>
            <person name="Barry K.W."/>
            <person name="Cichocki N."/>
            <person name="Veneault-Fourrey C."/>
            <person name="LaButti K."/>
            <person name="Lindquist E.A."/>
            <person name="Lipzen A."/>
            <person name="Lundell T."/>
            <person name="Morin E."/>
            <person name="Murat C."/>
            <person name="Sun H."/>
            <person name="Tunlid A."/>
            <person name="Henrissat B."/>
            <person name="Grigoriev I.V."/>
            <person name="Hibbett D.S."/>
            <person name="Martin F."/>
            <person name="Nordberg H.P."/>
            <person name="Cantor M.N."/>
            <person name="Hua S.X."/>
        </authorList>
    </citation>
    <scope>NUCLEOTIDE SEQUENCE [LARGE SCALE GENOMIC DNA]</scope>
    <source>
        <strain evidence="7 8">F 1598</strain>
    </source>
</reference>
<reference evidence="8" key="2">
    <citation type="submission" date="2015-01" db="EMBL/GenBank/DDBJ databases">
        <title>Evolutionary Origins and Diversification of the Mycorrhizal Mutualists.</title>
        <authorList>
            <consortium name="DOE Joint Genome Institute"/>
            <consortium name="Mycorrhizal Genomics Consortium"/>
            <person name="Kohler A."/>
            <person name="Kuo A."/>
            <person name="Nagy L.G."/>
            <person name="Floudas D."/>
            <person name="Copeland A."/>
            <person name="Barry K.W."/>
            <person name="Cichocki N."/>
            <person name="Veneault-Fourrey C."/>
            <person name="LaButti K."/>
            <person name="Lindquist E.A."/>
            <person name="Lipzen A."/>
            <person name="Lundell T."/>
            <person name="Morin E."/>
            <person name="Murat C."/>
            <person name="Riley R."/>
            <person name="Ohm R."/>
            <person name="Sun H."/>
            <person name="Tunlid A."/>
            <person name="Henrissat B."/>
            <person name="Grigoriev I.V."/>
            <person name="Hibbett D.S."/>
            <person name="Martin F."/>
        </authorList>
    </citation>
    <scope>NUCLEOTIDE SEQUENCE [LARGE SCALE GENOMIC DNA]</scope>
    <source>
        <strain evidence="8">F 1598</strain>
    </source>
</reference>
<feature type="domain" description="C2H2-type" evidence="6">
    <location>
        <begin position="376"/>
        <end position="402"/>
    </location>
</feature>
<dbReference type="GO" id="GO:0000981">
    <property type="term" value="F:DNA-binding transcription factor activity, RNA polymerase II-specific"/>
    <property type="evidence" value="ECO:0007669"/>
    <property type="project" value="TreeGrafter"/>
</dbReference>
<dbReference type="Pfam" id="PF00096">
    <property type="entry name" value="zf-C2H2"/>
    <property type="match status" value="2"/>
</dbReference>
<evidence type="ECO:0000259" key="6">
    <source>
        <dbReference type="PROSITE" id="PS50157"/>
    </source>
</evidence>
<evidence type="ECO:0000256" key="4">
    <source>
        <dbReference type="PROSITE-ProRule" id="PRU00042"/>
    </source>
</evidence>
<keyword evidence="2 4" id="KW-0863">Zinc-finger</keyword>
<dbReference type="InParanoid" id="A0A0C3CF28"/>
<evidence type="ECO:0000256" key="2">
    <source>
        <dbReference type="ARBA" id="ARBA00022771"/>
    </source>
</evidence>
<dbReference type="OrthoDB" id="6365676at2759"/>
<dbReference type="PANTHER" id="PTHR23235:SF120">
    <property type="entry name" value="KRUPPEL-LIKE FACTOR 15"/>
    <property type="match status" value="1"/>
</dbReference>
<dbReference type="FunFam" id="3.30.160.60:FF:000446">
    <property type="entry name" value="Zinc finger protein"/>
    <property type="match status" value="1"/>
</dbReference>
<feature type="compositionally biased region" description="Polar residues" evidence="5">
    <location>
        <begin position="157"/>
        <end position="187"/>
    </location>
</feature>
<dbReference type="HOGENOM" id="CLU_685340_0_0_1"/>
<gene>
    <name evidence="7" type="ORF">PILCRDRAFT_254451</name>
</gene>
<keyword evidence="3" id="KW-0862">Zinc</keyword>
<dbReference type="Gene3D" id="3.30.160.60">
    <property type="entry name" value="Classic Zinc Finger"/>
    <property type="match status" value="2"/>
</dbReference>